<dbReference type="PROSITE" id="PS51318">
    <property type="entry name" value="TAT"/>
    <property type="match status" value="1"/>
</dbReference>
<dbReference type="Pfam" id="PF05951">
    <property type="entry name" value="Peptidase_M15_2"/>
    <property type="match status" value="1"/>
</dbReference>
<comment type="pathway">
    <text evidence="2">Cell wall biogenesis; cell wall polysaccharide biosynthesis.</text>
</comment>
<comment type="cofactor">
    <cofactor evidence="1">
        <name>Zn(2+)</name>
        <dbReference type="ChEBI" id="CHEBI:29105"/>
    </cofactor>
</comment>
<dbReference type="PANTHER" id="PTHR37425">
    <property type="match status" value="1"/>
</dbReference>
<keyword evidence="6" id="KW-0378">Hydrolase</keyword>
<dbReference type="GO" id="GO:0071555">
    <property type="term" value="P:cell wall organization"/>
    <property type="evidence" value="ECO:0007669"/>
    <property type="project" value="UniProtKB-KW"/>
</dbReference>
<comment type="similarity">
    <text evidence="10">Belongs to the peptidase M15 family.</text>
</comment>
<protein>
    <recommendedName>
        <fullName evidence="11">Murein endopeptidase K</fullName>
    </recommendedName>
</protein>
<evidence type="ECO:0000256" key="8">
    <source>
        <dbReference type="ARBA" id="ARBA00023049"/>
    </source>
</evidence>
<evidence type="ECO:0000256" key="2">
    <source>
        <dbReference type="ARBA" id="ARBA00004776"/>
    </source>
</evidence>
<dbReference type="GO" id="GO:0006508">
    <property type="term" value="P:proteolysis"/>
    <property type="evidence" value="ECO:0007669"/>
    <property type="project" value="UniProtKB-KW"/>
</dbReference>
<keyword evidence="3" id="KW-0645">Protease</keyword>
<evidence type="ECO:0000256" key="1">
    <source>
        <dbReference type="ARBA" id="ARBA00001947"/>
    </source>
</evidence>
<gene>
    <name evidence="12" type="ORF">BOW51_01860</name>
</gene>
<proteinExistence type="inferred from homology"/>
<dbReference type="GO" id="GO:0046872">
    <property type="term" value="F:metal ion binding"/>
    <property type="evidence" value="ECO:0007669"/>
    <property type="project" value="UniProtKB-KW"/>
</dbReference>
<organism evidence="12 13">
    <name type="scientific">Solemya velesiana gill symbiont</name>
    <dbReference type="NCBI Taxonomy" id="1918948"/>
    <lineage>
        <taxon>Bacteria</taxon>
        <taxon>Pseudomonadati</taxon>
        <taxon>Pseudomonadota</taxon>
        <taxon>Gammaproteobacteria</taxon>
        <taxon>sulfur-oxidizing symbionts</taxon>
    </lineage>
</organism>
<evidence type="ECO:0000256" key="10">
    <source>
        <dbReference type="ARBA" id="ARBA00093448"/>
    </source>
</evidence>
<evidence type="ECO:0000256" key="4">
    <source>
        <dbReference type="ARBA" id="ARBA00022723"/>
    </source>
</evidence>
<evidence type="ECO:0000256" key="11">
    <source>
        <dbReference type="ARBA" id="ARBA00093666"/>
    </source>
</evidence>
<evidence type="ECO:0000256" key="9">
    <source>
        <dbReference type="ARBA" id="ARBA00023316"/>
    </source>
</evidence>
<evidence type="ECO:0000256" key="6">
    <source>
        <dbReference type="ARBA" id="ARBA00022801"/>
    </source>
</evidence>
<comment type="caution">
    <text evidence="12">The sequence shown here is derived from an EMBL/GenBank/DDBJ whole genome shotgun (WGS) entry which is preliminary data.</text>
</comment>
<dbReference type="InterPro" id="IPR009045">
    <property type="entry name" value="Zn_M74/Hedgehog-like"/>
</dbReference>
<name>A0A1T2KXM8_9GAMM</name>
<dbReference type="RefSeq" id="WP_078485832.1">
    <property type="nucleotide sequence ID" value="NZ_MPRJ01000007.1"/>
</dbReference>
<evidence type="ECO:0000313" key="13">
    <source>
        <dbReference type="Proteomes" id="UP000190896"/>
    </source>
</evidence>
<keyword evidence="8" id="KW-0482">Metalloprotease</keyword>
<dbReference type="EMBL" id="MPRJ01000007">
    <property type="protein sequence ID" value="OOZ37582.1"/>
    <property type="molecule type" value="Genomic_DNA"/>
</dbReference>
<dbReference type="Gene3D" id="3.30.1380.10">
    <property type="match status" value="1"/>
</dbReference>
<sequence length="193" mass="21626">MRKFLPKSRQTIDPSPCFHRRRFLRTSLALAGGIIAAPAVATVRRTGERRIELLNLHTGEKAKILYWSGGMYQPGGLNDLNHLLRDHRTGDVYDMDTGLFDLVHDLGLEFGSQQKFEIISGYRSPKTNKSLSNKSSGVAKRSLHMQGKAMDLRMPGVSLDKLKQTAMNLQRGGVGFYPKSGFIHVDTGRVRSW</sequence>
<evidence type="ECO:0000256" key="7">
    <source>
        <dbReference type="ARBA" id="ARBA00022833"/>
    </source>
</evidence>
<dbReference type="OrthoDB" id="9782994at2"/>
<keyword evidence="4" id="KW-0479">Metal-binding</keyword>
<evidence type="ECO:0000313" key="12">
    <source>
        <dbReference type="EMBL" id="OOZ37582.1"/>
    </source>
</evidence>
<keyword evidence="5" id="KW-0732">Signal</keyword>
<dbReference type="GO" id="GO:0008237">
    <property type="term" value="F:metallopeptidase activity"/>
    <property type="evidence" value="ECO:0007669"/>
    <property type="project" value="UniProtKB-KW"/>
</dbReference>
<dbReference type="Proteomes" id="UP000190896">
    <property type="component" value="Unassembled WGS sequence"/>
</dbReference>
<keyword evidence="13" id="KW-1185">Reference proteome</keyword>
<dbReference type="AlphaFoldDB" id="A0A1T2KXM8"/>
<evidence type="ECO:0000256" key="3">
    <source>
        <dbReference type="ARBA" id="ARBA00022670"/>
    </source>
</evidence>
<reference evidence="12 13" key="1">
    <citation type="submission" date="2016-11" db="EMBL/GenBank/DDBJ databases">
        <title>Mixed transmission modes and dynamic genome evolution in an obligate animal-bacterial symbiosis.</title>
        <authorList>
            <person name="Russell S.L."/>
            <person name="Corbett-Detig R.B."/>
            <person name="Cavanaugh C.M."/>
        </authorList>
    </citation>
    <scope>NUCLEOTIDE SEQUENCE [LARGE SCALE GENOMIC DNA]</scope>
    <source>
        <strain evidence="12">Se-Cadez</strain>
    </source>
</reference>
<evidence type="ECO:0000256" key="5">
    <source>
        <dbReference type="ARBA" id="ARBA00022729"/>
    </source>
</evidence>
<dbReference type="InterPro" id="IPR010275">
    <property type="entry name" value="MepK"/>
</dbReference>
<accession>A0A1T2KXM8</accession>
<dbReference type="InterPro" id="IPR006311">
    <property type="entry name" value="TAT_signal"/>
</dbReference>
<dbReference type="CDD" id="cd14844">
    <property type="entry name" value="Zn-DD-carboxypeptidase_like"/>
    <property type="match status" value="1"/>
</dbReference>
<keyword evidence="7" id="KW-0862">Zinc</keyword>
<dbReference type="SUPFAM" id="SSF55166">
    <property type="entry name" value="Hedgehog/DD-peptidase"/>
    <property type="match status" value="1"/>
</dbReference>
<dbReference type="PANTHER" id="PTHR37425:SF1">
    <property type="entry name" value="OUTER MEMBRANE PROTEIN"/>
    <property type="match status" value="1"/>
</dbReference>
<keyword evidence="9" id="KW-0961">Cell wall biogenesis/degradation</keyword>